<evidence type="ECO:0008006" key="5">
    <source>
        <dbReference type="Google" id="ProtNLM"/>
    </source>
</evidence>
<dbReference type="SUPFAM" id="SSF160935">
    <property type="entry name" value="VPA0735-like"/>
    <property type="match status" value="1"/>
</dbReference>
<dbReference type="AlphaFoldDB" id="A0A1A3H650"/>
<dbReference type="PANTHER" id="PTHR36509:SF2">
    <property type="entry name" value="BLL3101 PROTEIN"/>
    <property type="match status" value="1"/>
</dbReference>
<dbReference type="Gene3D" id="2.60.120.600">
    <property type="entry name" value="Domain of unknown function DUF1214, C-terminal domain"/>
    <property type="match status" value="1"/>
</dbReference>
<gene>
    <name evidence="3" type="ORF">A5630_19495</name>
</gene>
<protein>
    <recommendedName>
        <fullName evidence="5">DUF1254 domain-containing protein</fullName>
    </recommendedName>
</protein>
<comment type="caution">
    <text evidence="3">The sequence shown here is derived from an EMBL/GenBank/DDBJ whole genome shotgun (WGS) entry which is preliminary data.</text>
</comment>
<dbReference type="PANTHER" id="PTHR36509">
    <property type="entry name" value="BLL3101 PROTEIN"/>
    <property type="match status" value="1"/>
</dbReference>
<dbReference type="InterPro" id="IPR037049">
    <property type="entry name" value="DUF1214_C_sf"/>
</dbReference>
<dbReference type="Pfam" id="PF06742">
    <property type="entry name" value="DUF1214"/>
    <property type="match status" value="1"/>
</dbReference>
<feature type="domain" description="DUF1214" evidence="1">
    <location>
        <begin position="342"/>
        <end position="439"/>
    </location>
</feature>
<dbReference type="InterPro" id="IPR010679">
    <property type="entry name" value="DUF1254"/>
</dbReference>
<dbReference type="Proteomes" id="UP000093898">
    <property type="component" value="Unassembled WGS sequence"/>
</dbReference>
<name>A0A1A3H650_MYCMU</name>
<evidence type="ECO:0000259" key="1">
    <source>
        <dbReference type="Pfam" id="PF06742"/>
    </source>
</evidence>
<proteinExistence type="predicted"/>
<organism evidence="3 4">
    <name type="scientific">Mycolicibacterium mucogenicum</name>
    <name type="common">Mycobacterium mucogenicum</name>
    <dbReference type="NCBI Taxonomy" id="56689"/>
    <lineage>
        <taxon>Bacteria</taxon>
        <taxon>Bacillati</taxon>
        <taxon>Actinomycetota</taxon>
        <taxon>Actinomycetes</taxon>
        <taxon>Mycobacteriales</taxon>
        <taxon>Mycobacteriaceae</taxon>
        <taxon>Mycolicibacterium</taxon>
    </lineage>
</organism>
<evidence type="ECO:0000259" key="2">
    <source>
        <dbReference type="Pfam" id="PF06863"/>
    </source>
</evidence>
<accession>A0A1A3H650</accession>
<sequence>MLGLAGVALSACGGDTSPGSSSTSTSAVAADLKSVATDAWVYGYPLVLMDATRKAAAPTNHFFHADVLPDAANHQVVRPNRDTLYSQAWVDARTEPVVLQVPAMEPDRFWLMPFLDMWTNVGQDPSSVRPQPAAGQAAPPFTYAITAPGWTGSLPAGATPLPMPTSTSWLLGRIQTRGPQDFSRVHDLQQQLTLTPLSQWRAGANLRQSGVAPANANADPQKEVTDLDARTFFNRLCALMVDYPGPEADAPALARFAAVGIKPGATVDNLPVDVLEAAAAEAKRQIPVWNADPGLKNLNGWNFYTDVGTYGTNYMMRAHTAWRGLGANLPKDAVYPTVSIPGDATTPTRNYRIRFAAGQLPPATAFWSITAYGDDSFLVPNPAGIYSVGNEKPVTPNPDGSLDIAVQHADPGPAVPPGNWLPIAPNGPFSLTLRLYGPKPEVLDGTWEPPLVRAS</sequence>
<evidence type="ECO:0000313" key="4">
    <source>
        <dbReference type="Proteomes" id="UP000093898"/>
    </source>
</evidence>
<reference evidence="3 4" key="1">
    <citation type="submission" date="2016-06" db="EMBL/GenBank/DDBJ databases">
        <authorList>
            <person name="Kjaerup R.B."/>
            <person name="Dalgaard T.S."/>
            <person name="Juul-Madsen H.R."/>
        </authorList>
    </citation>
    <scope>NUCLEOTIDE SEQUENCE [LARGE SCALE GENOMIC DNA]</scope>
    <source>
        <strain evidence="3 4">1127319.6</strain>
    </source>
</reference>
<evidence type="ECO:0000313" key="3">
    <source>
        <dbReference type="EMBL" id="OBJ43124.1"/>
    </source>
</evidence>
<dbReference type="EMBL" id="LZLC01000085">
    <property type="protein sequence ID" value="OBJ43124.1"/>
    <property type="molecule type" value="Genomic_DNA"/>
</dbReference>
<dbReference type="InterPro" id="IPR010621">
    <property type="entry name" value="DUF1214"/>
</dbReference>
<feature type="domain" description="DUF1254" evidence="2">
    <location>
        <begin position="60"/>
        <end position="196"/>
    </location>
</feature>
<dbReference type="InterPro" id="IPR037050">
    <property type="entry name" value="DUF1254_sf"/>
</dbReference>
<dbReference type="Pfam" id="PF06863">
    <property type="entry name" value="DUF1254"/>
    <property type="match status" value="1"/>
</dbReference>
<dbReference type="Gene3D" id="2.60.40.1610">
    <property type="entry name" value="Domain of unknown function DUF1254"/>
    <property type="match status" value="1"/>
</dbReference>